<accession>A0A914CEB1</accession>
<sequence>MPGEKRKKGGSSEGSEEERKEIDWFSEYLTLMKENRDLAVSNKELTMKLELANNELLSSKSMLTARGVIEYFEKQSRSMMPANLRTGSREKKWEWIFNNDNDFHKEIRTRIGHSMNAKDIGNLVAGVFSNDSFTVVPYFSKHRGVEIDTNDYTIDEIHFLRALCATIPCTLNEI</sequence>
<dbReference type="WBParaSite" id="ACRNAN_Path_990.g3812.t1">
    <property type="protein sequence ID" value="ACRNAN_Path_990.g3812.t1"/>
    <property type="gene ID" value="ACRNAN_Path_990.g3812"/>
</dbReference>
<reference evidence="2" key="1">
    <citation type="submission" date="2022-11" db="UniProtKB">
        <authorList>
            <consortium name="WormBaseParasite"/>
        </authorList>
    </citation>
    <scope>IDENTIFICATION</scope>
</reference>
<name>A0A914CEB1_9BILA</name>
<protein>
    <submittedName>
        <fullName evidence="2">Uncharacterized protein</fullName>
    </submittedName>
</protein>
<organism evidence="1 2">
    <name type="scientific">Acrobeloides nanus</name>
    <dbReference type="NCBI Taxonomy" id="290746"/>
    <lineage>
        <taxon>Eukaryota</taxon>
        <taxon>Metazoa</taxon>
        <taxon>Ecdysozoa</taxon>
        <taxon>Nematoda</taxon>
        <taxon>Chromadorea</taxon>
        <taxon>Rhabditida</taxon>
        <taxon>Tylenchina</taxon>
        <taxon>Cephalobomorpha</taxon>
        <taxon>Cephaloboidea</taxon>
        <taxon>Cephalobidae</taxon>
        <taxon>Acrobeloides</taxon>
    </lineage>
</organism>
<keyword evidence="1" id="KW-1185">Reference proteome</keyword>
<dbReference type="Proteomes" id="UP000887540">
    <property type="component" value="Unplaced"/>
</dbReference>
<proteinExistence type="predicted"/>
<evidence type="ECO:0000313" key="2">
    <source>
        <dbReference type="WBParaSite" id="ACRNAN_Path_990.g3812.t1"/>
    </source>
</evidence>
<evidence type="ECO:0000313" key="1">
    <source>
        <dbReference type="Proteomes" id="UP000887540"/>
    </source>
</evidence>
<dbReference type="AlphaFoldDB" id="A0A914CEB1"/>